<comment type="caution">
    <text evidence="7">The sequence shown here is derived from an EMBL/GenBank/DDBJ whole genome shotgun (WGS) entry which is preliminary data.</text>
</comment>
<dbReference type="AlphaFoldDB" id="A0AAV1VKD0"/>
<dbReference type="InterPro" id="IPR013103">
    <property type="entry name" value="RVT_2"/>
</dbReference>
<dbReference type="PANTHER" id="PTHR42648:SF28">
    <property type="entry name" value="TRANSPOSON-ENCODED PROTEIN WITH RIBONUCLEASE H-LIKE AND RETROVIRUS ZINC FINGER-LIKE DOMAINS"/>
    <property type="match status" value="1"/>
</dbReference>
<dbReference type="Proteomes" id="UP001162060">
    <property type="component" value="Unassembled WGS sequence"/>
</dbReference>
<evidence type="ECO:0000256" key="3">
    <source>
        <dbReference type="ARBA" id="ARBA00022750"/>
    </source>
</evidence>
<evidence type="ECO:0000259" key="6">
    <source>
        <dbReference type="PROSITE" id="PS50994"/>
    </source>
</evidence>
<keyword evidence="3" id="KW-0064">Aspartyl protease</keyword>
<dbReference type="Pfam" id="PF14223">
    <property type="entry name" value="Retrotran_gag_2"/>
    <property type="match status" value="1"/>
</dbReference>
<dbReference type="Pfam" id="PF22936">
    <property type="entry name" value="Pol_BBD"/>
    <property type="match status" value="1"/>
</dbReference>
<dbReference type="Pfam" id="PF25597">
    <property type="entry name" value="SH3_retrovirus"/>
    <property type="match status" value="1"/>
</dbReference>
<evidence type="ECO:0000313" key="8">
    <source>
        <dbReference type="Proteomes" id="UP001162060"/>
    </source>
</evidence>
<dbReference type="SUPFAM" id="SSF53098">
    <property type="entry name" value="Ribonuclease H-like"/>
    <property type="match status" value="1"/>
</dbReference>
<keyword evidence="4" id="KW-0378">Hydrolase</keyword>
<dbReference type="InterPro" id="IPR043502">
    <property type="entry name" value="DNA/RNA_pol_sf"/>
</dbReference>
<dbReference type="EMBL" id="CAKLBY020000375">
    <property type="protein sequence ID" value="CAK7946723.1"/>
    <property type="molecule type" value="Genomic_DNA"/>
</dbReference>
<proteinExistence type="predicted"/>
<name>A0AAV1VKD0_9STRA</name>
<dbReference type="CDD" id="cd09272">
    <property type="entry name" value="RNase_HI_RT_Ty1"/>
    <property type="match status" value="1"/>
</dbReference>
<accession>A0AAV1VKD0</accession>
<organism evidence="7 8">
    <name type="scientific">Peronospora matthiolae</name>
    <dbReference type="NCBI Taxonomy" id="2874970"/>
    <lineage>
        <taxon>Eukaryota</taxon>
        <taxon>Sar</taxon>
        <taxon>Stramenopiles</taxon>
        <taxon>Oomycota</taxon>
        <taxon>Peronosporomycetes</taxon>
        <taxon>Peronosporales</taxon>
        <taxon>Peronosporaceae</taxon>
        <taxon>Peronospora</taxon>
    </lineage>
</organism>
<dbReference type="SUPFAM" id="SSF56672">
    <property type="entry name" value="DNA/RNA polymerases"/>
    <property type="match status" value="1"/>
</dbReference>
<feature type="region of interest" description="Disordered" evidence="5">
    <location>
        <begin position="724"/>
        <end position="782"/>
    </location>
</feature>
<dbReference type="InterPro" id="IPR012337">
    <property type="entry name" value="RNaseH-like_sf"/>
</dbReference>
<dbReference type="Pfam" id="PF07727">
    <property type="entry name" value="RVT_2"/>
    <property type="match status" value="2"/>
</dbReference>
<dbReference type="InterPro" id="IPR001584">
    <property type="entry name" value="Integrase_cat-core"/>
</dbReference>
<protein>
    <recommendedName>
        <fullName evidence="6">Integrase catalytic domain-containing protein</fullName>
    </recommendedName>
</protein>
<dbReference type="GO" id="GO:0006508">
    <property type="term" value="P:proteolysis"/>
    <property type="evidence" value="ECO:0007669"/>
    <property type="project" value="UniProtKB-KW"/>
</dbReference>
<dbReference type="InterPro" id="IPR057670">
    <property type="entry name" value="SH3_retrovirus"/>
</dbReference>
<dbReference type="PROSITE" id="PS50994">
    <property type="entry name" value="INTEGRASE"/>
    <property type="match status" value="1"/>
</dbReference>
<reference evidence="7" key="1">
    <citation type="submission" date="2024-01" db="EMBL/GenBank/DDBJ databases">
        <authorList>
            <person name="Webb A."/>
        </authorList>
    </citation>
    <scope>NUCLEOTIDE SEQUENCE</scope>
    <source>
        <strain evidence="7">Pm1</strain>
    </source>
</reference>
<dbReference type="PANTHER" id="PTHR42648">
    <property type="entry name" value="TRANSPOSASE, PUTATIVE-RELATED"/>
    <property type="match status" value="1"/>
</dbReference>
<dbReference type="InterPro" id="IPR036397">
    <property type="entry name" value="RNaseH_sf"/>
</dbReference>
<gene>
    <name evidence="7" type="ORF">PM001_LOCUS31873</name>
</gene>
<evidence type="ECO:0000256" key="2">
    <source>
        <dbReference type="ARBA" id="ARBA00022723"/>
    </source>
</evidence>
<dbReference type="GO" id="GO:0015074">
    <property type="term" value="P:DNA integration"/>
    <property type="evidence" value="ECO:0007669"/>
    <property type="project" value="InterPro"/>
</dbReference>
<feature type="domain" description="Integrase catalytic" evidence="6">
    <location>
        <begin position="472"/>
        <end position="652"/>
    </location>
</feature>
<dbReference type="GO" id="GO:0004190">
    <property type="term" value="F:aspartic-type endopeptidase activity"/>
    <property type="evidence" value="ECO:0007669"/>
    <property type="project" value="UniProtKB-KW"/>
</dbReference>
<evidence type="ECO:0000256" key="4">
    <source>
        <dbReference type="ARBA" id="ARBA00022801"/>
    </source>
</evidence>
<dbReference type="GO" id="GO:0046872">
    <property type="term" value="F:metal ion binding"/>
    <property type="evidence" value="ECO:0007669"/>
    <property type="project" value="UniProtKB-KW"/>
</dbReference>
<dbReference type="GO" id="GO:0003676">
    <property type="term" value="F:nucleic acid binding"/>
    <property type="evidence" value="ECO:0007669"/>
    <property type="project" value="InterPro"/>
</dbReference>
<keyword evidence="2" id="KW-0479">Metal-binding</keyword>
<dbReference type="InterPro" id="IPR054722">
    <property type="entry name" value="PolX-like_BBD"/>
</dbReference>
<dbReference type="InterPro" id="IPR039537">
    <property type="entry name" value="Retrotran_Ty1/copia-like"/>
</dbReference>
<evidence type="ECO:0000256" key="5">
    <source>
        <dbReference type="SAM" id="MobiDB-lite"/>
    </source>
</evidence>
<keyword evidence="1" id="KW-0645">Protease</keyword>
<evidence type="ECO:0000313" key="7">
    <source>
        <dbReference type="EMBL" id="CAK7946723.1"/>
    </source>
</evidence>
<sequence length="1248" mass="139073">MSSTSNASIDKFNGDNYATWSRYMRGVFLTKSVWHVVNREVTPTFTDPRASDDYVKASNVAFGMMLLHMNADYHHVLDNCEEAWVAWTSLKTLYGGSQKAGRIYLKRQLFSIKMAEGANVMHHCNEVLNISAKLSGIGAKMEDEDVAICLLLSLPKSYENVVLNMEMSSTELRTQDVVRVLTNEHAKRQGEKGTTTATTVKAEDASKAFSAEREPYQCTYCGKVGHTVDRCWTKQKNEGRGARRGGNGRGRGANNVQWGHHDEGNGYDRVAFAVSFECGVSTSKDVSGMWAVDSGATHHICHDKTKFASLAERNEGELLVADGNKVAIKGVGTIMEKVVLPNGEEREIEIKNALYVPSMSKNLLSVPQINSHGKFQVVFDGSKMYVTLKNSQQVVATADLVDGLYWLRTTQRSANVTTSGTSGADLHARMGHAPVDVLRKMIATNVIKDVRVPLKSGGATTCRGCQQGKMVQKPFPSNRDKRSYDTFELLHLDICGPMEKDSLGGSKYLLLIIDEASGCMKGFCLRVKSESEDYIRKYITMVQTQFCKKVKFVRHDGAREFATNSLQLFYEEEGIEQQTTVPMLHHAKLDKCFWAEAAMTAIYVKNRLPSPKVVHKTPFEIVYNSKPSVKHMRVFGCQTFILTPKEKRLKWDPKARAGIFVGYEEVSKAYRVFDIEAGQVVVSRDVNFDESTFGLQLPITDEDVDDLDFELLDLDDEELRQMEYQQTGKRKNRLNDEDTAAPRPRAVRQRPGLEESSAPENNSSRQEEDEETKDSGDSTPPVFWRASANAVEAAVDLSEPSTFEAAVSGPDQVHWRKAIHAELESMRLRGVFRAAKLPNGQRAIGTKWVFKIKRKADGSIEKYKARLAAKGFRSKYGIDYTETFSPVVKHVTLRMVIAISKHFGWPIDQLDVVTAFLYGVMKEQVFCVIPEGVELDMSGFDPCLYIKTSDGHCVFILVYVDDVLVTGSSLELIAQTKNDLKTRFEMTDSGKCAFVLGIELLDGEDGSVTLCQRRYVDDILKRFGMDDCKAVASPVDMSSRLVSSDATTKVDAPFREAVGALMHLTTATRPDIAFAVGYVSRFMENPQEEHWVAVKRIFRYLQGTKTHGICYKPSARIDFRGYSDADWAGDLTDRKSTSGYTFMLLGAPVSWGSKKQPSVSLSTSEAEYIALSLAIQEGKWIHRLLCEIVMAANEEGPELMIHEDNQSCIKMTIILSTMAVPSTLTSSTITSVMRSSAAKSSSSTVKLR</sequence>
<evidence type="ECO:0000256" key="1">
    <source>
        <dbReference type="ARBA" id="ARBA00022670"/>
    </source>
</evidence>
<dbReference type="Gene3D" id="3.30.420.10">
    <property type="entry name" value="Ribonuclease H-like superfamily/Ribonuclease H"/>
    <property type="match status" value="1"/>
</dbReference>